<dbReference type="PANTHER" id="PTHR30146">
    <property type="entry name" value="LACI-RELATED TRANSCRIPTIONAL REPRESSOR"/>
    <property type="match status" value="1"/>
</dbReference>
<protein>
    <submittedName>
        <fullName evidence="5">Transcriptional regulator</fullName>
    </submittedName>
</protein>
<accession>A0A2N3M0F0</accession>
<dbReference type="InterPro" id="IPR010982">
    <property type="entry name" value="Lambda_DNA-bd_dom_sf"/>
</dbReference>
<dbReference type="PROSITE" id="PS50932">
    <property type="entry name" value="HTH_LACI_2"/>
    <property type="match status" value="1"/>
</dbReference>
<dbReference type="CDD" id="cd01392">
    <property type="entry name" value="HTH_LacI"/>
    <property type="match status" value="1"/>
</dbReference>
<keyword evidence="3" id="KW-0804">Transcription</keyword>
<evidence type="ECO:0000256" key="1">
    <source>
        <dbReference type="ARBA" id="ARBA00023015"/>
    </source>
</evidence>
<evidence type="ECO:0000256" key="3">
    <source>
        <dbReference type="ARBA" id="ARBA00023163"/>
    </source>
</evidence>
<dbReference type="Pfam" id="PF13377">
    <property type="entry name" value="Peripla_BP_3"/>
    <property type="match status" value="1"/>
</dbReference>
<proteinExistence type="predicted"/>
<dbReference type="PANTHER" id="PTHR30146:SF155">
    <property type="entry name" value="ALANINE RACEMASE"/>
    <property type="match status" value="1"/>
</dbReference>
<dbReference type="GO" id="GO:0000976">
    <property type="term" value="F:transcription cis-regulatory region binding"/>
    <property type="evidence" value="ECO:0007669"/>
    <property type="project" value="TreeGrafter"/>
</dbReference>
<name>A0A2N3M0F0_9HYPH</name>
<feature type="domain" description="HTH lacI-type" evidence="4">
    <location>
        <begin position="30"/>
        <end position="84"/>
    </location>
</feature>
<dbReference type="SUPFAM" id="SSF53822">
    <property type="entry name" value="Periplasmic binding protein-like I"/>
    <property type="match status" value="1"/>
</dbReference>
<evidence type="ECO:0000259" key="4">
    <source>
        <dbReference type="PROSITE" id="PS50932"/>
    </source>
</evidence>
<reference evidence="5 6" key="1">
    <citation type="submission" date="2017-12" db="EMBL/GenBank/DDBJ databases">
        <title>Anaerobic carbon monoxide metabolism by Pleomorphomonas carboxyditropha sp. nov., a new mesophilic hydrogenogenic carboxidotroph.</title>
        <authorList>
            <person name="Esquivel-Elizondo S."/>
            <person name="Krajmalnik-Brown R."/>
        </authorList>
    </citation>
    <scope>NUCLEOTIDE SEQUENCE [LARGE SCALE GENOMIC DNA]</scope>
    <source>
        <strain evidence="5 6">R5-392</strain>
    </source>
</reference>
<dbReference type="CDD" id="cd20010">
    <property type="entry name" value="PBP1_AglR-like"/>
    <property type="match status" value="1"/>
</dbReference>
<dbReference type="Gene3D" id="1.10.260.40">
    <property type="entry name" value="lambda repressor-like DNA-binding domains"/>
    <property type="match status" value="1"/>
</dbReference>
<keyword evidence="1" id="KW-0805">Transcription regulation</keyword>
<gene>
    <name evidence="5" type="ORF">CXZ10_02690</name>
</gene>
<organism evidence="5 6">
    <name type="scientific">Pleomorphomonas diazotrophica</name>
    <dbReference type="NCBI Taxonomy" id="1166257"/>
    <lineage>
        <taxon>Bacteria</taxon>
        <taxon>Pseudomonadati</taxon>
        <taxon>Pseudomonadota</taxon>
        <taxon>Alphaproteobacteria</taxon>
        <taxon>Hyphomicrobiales</taxon>
        <taxon>Pleomorphomonadaceae</taxon>
        <taxon>Pleomorphomonas</taxon>
    </lineage>
</organism>
<dbReference type="AlphaFoldDB" id="A0A2N3M0F0"/>
<dbReference type="InterPro" id="IPR028082">
    <property type="entry name" value="Peripla_BP_I"/>
</dbReference>
<sequence length="368" mass="39187">MSRTGRVSKPVRNLGFVRVRVRPWLGGPAVNLRELAQHLGLSKTTVSRALNGFSEVNEETRLRVVEAARRFNYTPNVSAKRLATGETGAFGVVLPGASAEMADPVFGEFLAGLADGAGRCGRDLYVNATFDGEEAGYRRLARAKAVDVMILANLKIDDLRIRLLSHLGLQTVTCGRTAGSLIYPHLDIDHEDGVRRAVELLAGLGHRTIALVSGPADLSASEQRMVGWHAALSRHGLSAAAHLFTAGPSTEGHGYRATRALLDAPTPPTAFVCASMFLASGCCRAIGDRGLRIGEDVSIIAHDDGLATVRPEAFEPALTTTFSSIRAAGIRVAELAAQLVGGSDPADLTEVWPVDLIFRDSAQAPPRR</sequence>
<evidence type="ECO:0000313" key="5">
    <source>
        <dbReference type="EMBL" id="PKR90308.1"/>
    </source>
</evidence>
<dbReference type="GO" id="GO:0003700">
    <property type="term" value="F:DNA-binding transcription factor activity"/>
    <property type="evidence" value="ECO:0007669"/>
    <property type="project" value="TreeGrafter"/>
</dbReference>
<evidence type="ECO:0000256" key="2">
    <source>
        <dbReference type="ARBA" id="ARBA00023125"/>
    </source>
</evidence>
<keyword evidence="6" id="KW-1185">Reference proteome</keyword>
<dbReference type="Pfam" id="PF00356">
    <property type="entry name" value="LacI"/>
    <property type="match status" value="1"/>
</dbReference>
<dbReference type="Proteomes" id="UP000233491">
    <property type="component" value="Unassembled WGS sequence"/>
</dbReference>
<dbReference type="InterPro" id="IPR000843">
    <property type="entry name" value="HTH_LacI"/>
</dbReference>
<dbReference type="InterPro" id="IPR046335">
    <property type="entry name" value="LacI/GalR-like_sensor"/>
</dbReference>
<comment type="caution">
    <text evidence="5">The sequence shown here is derived from an EMBL/GenBank/DDBJ whole genome shotgun (WGS) entry which is preliminary data.</text>
</comment>
<dbReference type="SUPFAM" id="SSF47413">
    <property type="entry name" value="lambda repressor-like DNA-binding domains"/>
    <property type="match status" value="1"/>
</dbReference>
<keyword evidence="2" id="KW-0238">DNA-binding</keyword>
<dbReference type="SMART" id="SM00354">
    <property type="entry name" value="HTH_LACI"/>
    <property type="match status" value="1"/>
</dbReference>
<dbReference type="EMBL" id="PJNW01000002">
    <property type="protein sequence ID" value="PKR90308.1"/>
    <property type="molecule type" value="Genomic_DNA"/>
</dbReference>
<dbReference type="Gene3D" id="3.40.50.2300">
    <property type="match status" value="2"/>
</dbReference>
<evidence type="ECO:0000313" key="6">
    <source>
        <dbReference type="Proteomes" id="UP000233491"/>
    </source>
</evidence>